<keyword evidence="2 5" id="KW-0812">Transmembrane</keyword>
<organism evidence="7 8">
    <name type="scientific">Pendulispora albinea</name>
    <dbReference type="NCBI Taxonomy" id="2741071"/>
    <lineage>
        <taxon>Bacteria</taxon>
        <taxon>Pseudomonadati</taxon>
        <taxon>Myxococcota</taxon>
        <taxon>Myxococcia</taxon>
        <taxon>Myxococcales</taxon>
        <taxon>Sorangiineae</taxon>
        <taxon>Pendulisporaceae</taxon>
        <taxon>Pendulispora</taxon>
    </lineage>
</organism>
<evidence type="ECO:0000313" key="7">
    <source>
        <dbReference type="EMBL" id="WXB18847.1"/>
    </source>
</evidence>
<evidence type="ECO:0000256" key="5">
    <source>
        <dbReference type="SAM" id="Phobius"/>
    </source>
</evidence>
<evidence type="ECO:0000259" key="6">
    <source>
        <dbReference type="Pfam" id="PF13664"/>
    </source>
</evidence>
<evidence type="ECO:0000256" key="4">
    <source>
        <dbReference type="ARBA" id="ARBA00023136"/>
    </source>
</evidence>
<dbReference type="InterPro" id="IPR025423">
    <property type="entry name" value="TMEM205-like"/>
</dbReference>
<name>A0ABZ2M8M1_9BACT</name>
<protein>
    <submittedName>
        <fullName evidence="7">DUF4149 domain-containing protein</fullName>
    </submittedName>
</protein>
<dbReference type="RefSeq" id="WP_394828472.1">
    <property type="nucleotide sequence ID" value="NZ_CP089984.1"/>
</dbReference>
<dbReference type="Pfam" id="PF13664">
    <property type="entry name" value="DUF4149"/>
    <property type="match status" value="1"/>
</dbReference>
<comment type="subcellular location">
    <subcellularLocation>
        <location evidence="1">Membrane</location>
    </subcellularLocation>
</comment>
<feature type="domain" description="TMEM205-like" evidence="6">
    <location>
        <begin position="14"/>
        <end position="115"/>
    </location>
</feature>
<keyword evidence="3 5" id="KW-1133">Transmembrane helix</keyword>
<evidence type="ECO:0000313" key="8">
    <source>
        <dbReference type="Proteomes" id="UP001370348"/>
    </source>
</evidence>
<feature type="transmembrane region" description="Helical" evidence="5">
    <location>
        <begin position="12"/>
        <end position="34"/>
    </location>
</feature>
<evidence type="ECO:0000256" key="3">
    <source>
        <dbReference type="ARBA" id="ARBA00022989"/>
    </source>
</evidence>
<feature type="transmembrane region" description="Helical" evidence="5">
    <location>
        <begin position="136"/>
        <end position="154"/>
    </location>
</feature>
<keyword evidence="8" id="KW-1185">Reference proteome</keyword>
<dbReference type="Proteomes" id="UP001370348">
    <property type="component" value="Chromosome"/>
</dbReference>
<evidence type="ECO:0000256" key="2">
    <source>
        <dbReference type="ARBA" id="ARBA00022692"/>
    </source>
</evidence>
<proteinExistence type="predicted"/>
<accession>A0ABZ2M8M1</accession>
<keyword evidence="4 5" id="KW-0472">Membrane</keyword>
<gene>
    <name evidence="7" type="ORF">LZC94_16610</name>
</gene>
<dbReference type="EMBL" id="CP089984">
    <property type="protein sequence ID" value="WXB18847.1"/>
    <property type="molecule type" value="Genomic_DNA"/>
</dbReference>
<feature type="transmembrane region" description="Helical" evidence="5">
    <location>
        <begin position="54"/>
        <end position="75"/>
    </location>
</feature>
<evidence type="ECO:0000256" key="1">
    <source>
        <dbReference type="ARBA" id="ARBA00004370"/>
    </source>
</evidence>
<sequence length="164" mass="17314">MSLIHRIARAIALLAWGIWLGGLVALGAISAPLVFRNVPAPYSADAMTLVFRRFDLVAMVCAAIVVARELVALMGTATIRKVDTARIVSALVAATLAVVEGVWLSPVIEELHRAGAVRGVGELGERLAVMHTRAEGVSKVELLCLMAFIVFVVFSDPPAKTAAG</sequence>
<reference evidence="7 8" key="1">
    <citation type="submission" date="2021-12" db="EMBL/GenBank/DDBJ databases">
        <title>Discovery of the Pendulisporaceae a myxobacterial family with distinct sporulation behavior and unique specialized metabolism.</title>
        <authorList>
            <person name="Garcia R."/>
            <person name="Popoff A."/>
            <person name="Bader C.D."/>
            <person name="Loehr J."/>
            <person name="Walesch S."/>
            <person name="Walt C."/>
            <person name="Boldt J."/>
            <person name="Bunk B."/>
            <person name="Haeckl F.J.F.P.J."/>
            <person name="Gunesch A.P."/>
            <person name="Birkelbach J."/>
            <person name="Nuebel U."/>
            <person name="Pietschmann T."/>
            <person name="Bach T."/>
            <person name="Mueller R."/>
        </authorList>
    </citation>
    <scope>NUCLEOTIDE SEQUENCE [LARGE SCALE GENOMIC DNA]</scope>
    <source>
        <strain evidence="7 8">MSr11954</strain>
    </source>
</reference>